<accession>A0A095ZFI4</accession>
<sequence>MPRTPTTPAQISGHRFLVRRVEHALVRADARMLHDPLRTRGRAVAAGAALLVLVLAGTVILGLIRPRDGAADADLLLVRDTGALHVRIDDRVHPVANLASARLVLGQPAEAVRVGADALTGTAAGHPVGIPAAPDIASADPAPAPPSVGVCEEAAPGLHEPVLVRSTVVRMGELPAGGASALVADGEATWLVHDGRRARIDVGDPVLSRALGLAAAPVRPVGAHLLAAIPERGPVTVPHVPGQGDPSGFPAPFDVVGTVVAVGQRRVVVRDDGAVDVAPVVADVLAAGGGVRTATEVELAGIPVAAGIDAGGLPREIPDWAPAEGWLCVDADAETTTVTHGRAPHDVVPYPGADGEGPGVDGFSSPLRSTTAVDTGGGVHLVSAGGARHLVENRGALAALGYPSTVAVPWRVLAAFREGPELTKTAALAAI</sequence>
<dbReference type="NCBIfam" id="TIGR03919">
    <property type="entry name" value="T7SS_EccB"/>
    <property type="match status" value="1"/>
</dbReference>
<dbReference type="PANTHER" id="PTHR40765:SF2">
    <property type="entry name" value="ESX-2 SECRETION SYSTEM ATPASE ECCB2"/>
    <property type="match status" value="1"/>
</dbReference>
<evidence type="ECO:0008006" key="4">
    <source>
        <dbReference type="Google" id="ProtNLM"/>
    </source>
</evidence>
<dbReference type="GO" id="GO:0005576">
    <property type="term" value="C:extracellular region"/>
    <property type="evidence" value="ECO:0007669"/>
    <property type="project" value="TreeGrafter"/>
</dbReference>
<keyword evidence="1" id="KW-0812">Transmembrane</keyword>
<keyword evidence="1" id="KW-0472">Membrane</keyword>
<dbReference type="InterPro" id="IPR007795">
    <property type="entry name" value="T7SS_EccB"/>
</dbReference>
<dbReference type="Proteomes" id="UP000029548">
    <property type="component" value="Unassembled WGS sequence"/>
</dbReference>
<gene>
    <name evidence="2" type="ORF">HMPREF1650_04410</name>
</gene>
<organism evidence="2 3">
    <name type="scientific">Corynebacterium freneyi DNF00450</name>
    <dbReference type="NCBI Taxonomy" id="1287475"/>
    <lineage>
        <taxon>Bacteria</taxon>
        <taxon>Bacillati</taxon>
        <taxon>Actinomycetota</taxon>
        <taxon>Actinomycetes</taxon>
        <taxon>Mycobacteriales</taxon>
        <taxon>Corynebacteriaceae</taxon>
        <taxon>Corynebacterium</taxon>
    </lineage>
</organism>
<dbReference type="EMBL" id="JRNE01000040">
    <property type="protein sequence ID" value="KGF17402.1"/>
    <property type="molecule type" value="Genomic_DNA"/>
</dbReference>
<dbReference type="PANTHER" id="PTHR40765">
    <property type="entry name" value="ESX-2 SECRETION SYSTEM ATPASE ECCB2"/>
    <property type="match status" value="1"/>
</dbReference>
<dbReference type="Pfam" id="PF05108">
    <property type="entry name" value="T7SS_ESX1_EccB"/>
    <property type="match status" value="1"/>
</dbReference>
<keyword evidence="1" id="KW-1133">Transmembrane helix</keyword>
<dbReference type="RefSeq" id="WP_035121258.1">
    <property type="nucleotide sequence ID" value="NZ_JRNE01000040.1"/>
</dbReference>
<name>A0A095ZFI4_9CORY</name>
<evidence type="ECO:0000313" key="2">
    <source>
        <dbReference type="EMBL" id="KGF17402.1"/>
    </source>
</evidence>
<feature type="transmembrane region" description="Helical" evidence="1">
    <location>
        <begin position="43"/>
        <end position="64"/>
    </location>
</feature>
<dbReference type="InterPro" id="IPR044857">
    <property type="entry name" value="T7SS_EccB_R1"/>
</dbReference>
<dbReference type="eggNOG" id="COG3266">
    <property type="taxonomic scope" value="Bacteria"/>
</dbReference>
<proteinExistence type="predicted"/>
<dbReference type="AlphaFoldDB" id="A0A095ZFI4"/>
<protein>
    <recommendedName>
        <fullName evidence="4">Type VII secretion protein EccB</fullName>
    </recommendedName>
</protein>
<reference evidence="2 3" key="1">
    <citation type="submission" date="2014-07" db="EMBL/GenBank/DDBJ databases">
        <authorList>
            <person name="McCorrison J."/>
            <person name="Sanka R."/>
            <person name="Torralba M."/>
            <person name="Gillis M."/>
            <person name="Haft D.H."/>
            <person name="Methe B."/>
            <person name="Sutton G."/>
            <person name="Nelson K.E."/>
        </authorList>
    </citation>
    <scope>NUCLEOTIDE SEQUENCE [LARGE SCALE GENOMIC DNA]</scope>
    <source>
        <strain evidence="2 3">DNF00450</strain>
    </source>
</reference>
<evidence type="ECO:0000256" key="1">
    <source>
        <dbReference type="SAM" id="Phobius"/>
    </source>
</evidence>
<comment type="caution">
    <text evidence="2">The sequence shown here is derived from an EMBL/GenBank/DDBJ whole genome shotgun (WGS) entry which is preliminary data.</text>
</comment>
<dbReference type="Gene3D" id="3.30.2390.20">
    <property type="entry name" value="Type VII secretion system EccB, repeat 1 domain"/>
    <property type="match status" value="1"/>
</dbReference>
<evidence type="ECO:0000313" key="3">
    <source>
        <dbReference type="Proteomes" id="UP000029548"/>
    </source>
</evidence>